<accession>A0ABR9EFQ4</accession>
<dbReference type="EMBL" id="AQGV01000013">
    <property type="protein sequence ID" value="MBE0369667.1"/>
    <property type="molecule type" value="Genomic_DNA"/>
</dbReference>
<evidence type="ECO:0008006" key="3">
    <source>
        <dbReference type="Google" id="ProtNLM"/>
    </source>
</evidence>
<gene>
    <name evidence="1" type="ORF">PAUR_a4218</name>
</gene>
<sequence>MSKMTDMKTPRNRLEFERNFNLLKEQGYQGKMHFMQGTSHVIDSLNKVKMLPNGRIDLLTINESARLQANMMNNFPNMIDASSSEEETE</sequence>
<dbReference type="RefSeq" id="WP_192508877.1">
    <property type="nucleotide sequence ID" value="NZ_AQGV01000013.1"/>
</dbReference>
<reference evidence="1 2" key="1">
    <citation type="submission" date="2015-03" db="EMBL/GenBank/DDBJ databases">
        <title>Genome sequence of Pseudoalteromonas aurantia.</title>
        <authorList>
            <person name="Xie B.-B."/>
            <person name="Rong J.-C."/>
            <person name="Qin Q.-L."/>
            <person name="Zhang Y.-Z."/>
        </authorList>
    </citation>
    <scope>NUCLEOTIDE SEQUENCE [LARGE SCALE GENOMIC DNA]</scope>
    <source>
        <strain evidence="1 2">208</strain>
    </source>
</reference>
<name>A0ABR9EFQ4_9GAMM</name>
<evidence type="ECO:0000313" key="2">
    <source>
        <dbReference type="Proteomes" id="UP000615755"/>
    </source>
</evidence>
<dbReference type="Proteomes" id="UP000615755">
    <property type="component" value="Unassembled WGS sequence"/>
</dbReference>
<evidence type="ECO:0000313" key="1">
    <source>
        <dbReference type="EMBL" id="MBE0369667.1"/>
    </source>
</evidence>
<comment type="caution">
    <text evidence="1">The sequence shown here is derived from an EMBL/GenBank/DDBJ whole genome shotgun (WGS) entry which is preliminary data.</text>
</comment>
<dbReference type="NCBIfam" id="NF041811">
    <property type="entry name" value="Avs1c"/>
    <property type="match status" value="1"/>
</dbReference>
<organism evidence="1 2">
    <name type="scientific">Pseudoalteromonas aurantia 208</name>
    <dbReference type="NCBI Taxonomy" id="1314867"/>
    <lineage>
        <taxon>Bacteria</taxon>
        <taxon>Pseudomonadati</taxon>
        <taxon>Pseudomonadota</taxon>
        <taxon>Gammaproteobacteria</taxon>
        <taxon>Alteromonadales</taxon>
        <taxon>Pseudoalteromonadaceae</taxon>
        <taxon>Pseudoalteromonas</taxon>
    </lineage>
</organism>
<protein>
    <recommendedName>
        <fullName evidence="3">Orphan protein</fullName>
    </recommendedName>
</protein>
<keyword evidence="2" id="KW-1185">Reference proteome</keyword>
<proteinExistence type="predicted"/>